<dbReference type="Proteomes" id="UP000275267">
    <property type="component" value="Unassembled WGS sequence"/>
</dbReference>
<dbReference type="PANTHER" id="PTHR44259">
    <property type="entry name" value="OS07G0183000 PROTEIN-RELATED"/>
    <property type="match status" value="1"/>
</dbReference>
<dbReference type="InterPro" id="IPR050942">
    <property type="entry name" value="F-box_BR-signaling"/>
</dbReference>
<dbReference type="STRING" id="4540.A0A3L6PCA0"/>
<protein>
    <recommendedName>
        <fullName evidence="1">KIB1-4 beta-propeller domain-containing protein</fullName>
    </recommendedName>
</protein>
<proteinExistence type="predicted"/>
<dbReference type="PANTHER" id="PTHR44259:SF57">
    <property type="entry name" value="DUF1618 DOMAIN-CONTAINING PROTEIN"/>
    <property type="match status" value="1"/>
</dbReference>
<feature type="domain" description="KIB1-4 beta-propeller" evidence="1">
    <location>
        <begin position="64"/>
        <end position="338"/>
    </location>
</feature>
<dbReference type="AlphaFoldDB" id="A0A3L6PCA0"/>
<evidence type="ECO:0000259" key="1">
    <source>
        <dbReference type="Pfam" id="PF03478"/>
    </source>
</evidence>
<comment type="caution">
    <text evidence="2">The sequence shown here is derived from an EMBL/GenBank/DDBJ whole genome shotgun (WGS) entry which is preliminary data.</text>
</comment>
<keyword evidence="3" id="KW-1185">Reference proteome</keyword>
<dbReference type="OrthoDB" id="691951at2759"/>
<evidence type="ECO:0000313" key="3">
    <source>
        <dbReference type="Proteomes" id="UP000275267"/>
    </source>
</evidence>
<gene>
    <name evidence="2" type="ORF">C2845_PM10G04320</name>
</gene>
<dbReference type="EMBL" id="PQIB02000018">
    <property type="protein sequence ID" value="RLM54559.1"/>
    <property type="molecule type" value="Genomic_DNA"/>
</dbReference>
<reference evidence="3" key="1">
    <citation type="journal article" date="2019" name="Nat. Commun.">
        <title>The genome of broomcorn millet.</title>
        <authorList>
            <person name="Zou C."/>
            <person name="Miki D."/>
            <person name="Li D."/>
            <person name="Tang Q."/>
            <person name="Xiao L."/>
            <person name="Rajput S."/>
            <person name="Deng P."/>
            <person name="Jia W."/>
            <person name="Huang R."/>
            <person name="Zhang M."/>
            <person name="Sun Y."/>
            <person name="Hu J."/>
            <person name="Fu X."/>
            <person name="Schnable P.S."/>
            <person name="Li F."/>
            <person name="Zhang H."/>
            <person name="Feng B."/>
            <person name="Zhu X."/>
            <person name="Liu R."/>
            <person name="Schnable J.C."/>
            <person name="Zhu J.-K."/>
            <person name="Zhang H."/>
        </authorList>
    </citation>
    <scope>NUCLEOTIDE SEQUENCE [LARGE SCALE GENOMIC DNA]</scope>
</reference>
<organism evidence="2 3">
    <name type="scientific">Panicum miliaceum</name>
    <name type="common">Proso millet</name>
    <name type="synonym">Broomcorn millet</name>
    <dbReference type="NCBI Taxonomy" id="4540"/>
    <lineage>
        <taxon>Eukaryota</taxon>
        <taxon>Viridiplantae</taxon>
        <taxon>Streptophyta</taxon>
        <taxon>Embryophyta</taxon>
        <taxon>Tracheophyta</taxon>
        <taxon>Spermatophyta</taxon>
        <taxon>Magnoliopsida</taxon>
        <taxon>Liliopsida</taxon>
        <taxon>Poales</taxon>
        <taxon>Poaceae</taxon>
        <taxon>PACMAD clade</taxon>
        <taxon>Panicoideae</taxon>
        <taxon>Panicodae</taxon>
        <taxon>Paniceae</taxon>
        <taxon>Panicinae</taxon>
        <taxon>Panicum</taxon>
        <taxon>Panicum sect. Panicum</taxon>
    </lineage>
</organism>
<dbReference type="InterPro" id="IPR005174">
    <property type="entry name" value="KIB1-4_b-propeller"/>
</dbReference>
<name>A0A3L6PCA0_PANMI</name>
<sequence>MSMATRMPQGKRSRPWADLPTELVDAVGPDATATTSTTNYTFDSLDLCAADGEAAPRAPAVIEAFRYRFWVGGRGAWLAAVDKDCNAQLLNLYTGDRVALPAVSTIPGVEPSGYHCKVRHVTRQDTYTYTFRKIVVCDTPSASGAGAYLAVAIVTSLILAVARGGDRSWTTLKNHRDMLHKGRVFAVDVAGSVFAWDLRRAAGSRPDPQRVPAPGATSNGESVYQWNLAESADGRRLILACTHGRYANHEKRGRNDSTRTVNRFRGDGVRLHELDVDDAAGGDGRRWRRVTSLGGRALFLGANWPLWATVTRGPPGQVVQPNCVYVTPAALFGYPDEDFDVVAHDLGDGSCQQIKVSTADRDEDDDGFVIPIWFTPTLQMWSRRAS</sequence>
<evidence type="ECO:0000313" key="2">
    <source>
        <dbReference type="EMBL" id="RLM54559.1"/>
    </source>
</evidence>
<dbReference type="Pfam" id="PF03478">
    <property type="entry name" value="Beta-prop_KIB1-4"/>
    <property type="match status" value="1"/>
</dbReference>
<accession>A0A3L6PCA0</accession>